<accession>A0AA38HY07</accession>
<comment type="caution">
    <text evidence="1">The sequence shown here is derived from an EMBL/GenBank/DDBJ whole genome shotgun (WGS) entry which is preliminary data.</text>
</comment>
<dbReference type="PANTHER" id="PTHR33198:SF19">
    <property type="entry name" value="CCHC-TYPE DOMAIN-CONTAINING PROTEIN"/>
    <property type="match status" value="1"/>
</dbReference>
<dbReference type="Proteomes" id="UP001168821">
    <property type="component" value="Unassembled WGS sequence"/>
</dbReference>
<keyword evidence="2" id="KW-1185">Reference proteome</keyword>
<protein>
    <submittedName>
        <fullName evidence="1">Uncharacterized protein</fullName>
    </submittedName>
</protein>
<sequence>MKEPVARLLNLTHVEALKLYNTLKGSKKEDIIVTEILEELEKYWIPKKNEIMPHYNFFNRKQKEYKNFYTFVTSLRELVVDYEFGDLEEKIIKTRIILGIYSAPFLKVAIGIPMLNFIPHVNLCLSKVSELKFLQDVM</sequence>
<name>A0AA38HY07_9CUCU</name>
<evidence type="ECO:0000313" key="2">
    <source>
        <dbReference type="Proteomes" id="UP001168821"/>
    </source>
</evidence>
<evidence type="ECO:0000313" key="1">
    <source>
        <dbReference type="EMBL" id="KAJ3644292.1"/>
    </source>
</evidence>
<proteinExistence type="predicted"/>
<dbReference type="PANTHER" id="PTHR33198">
    <property type="entry name" value="ANK_REP_REGION DOMAIN-CONTAINING PROTEIN-RELATED"/>
    <property type="match status" value="1"/>
</dbReference>
<organism evidence="1 2">
    <name type="scientific">Zophobas morio</name>
    <dbReference type="NCBI Taxonomy" id="2755281"/>
    <lineage>
        <taxon>Eukaryota</taxon>
        <taxon>Metazoa</taxon>
        <taxon>Ecdysozoa</taxon>
        <taxon>Arthropoda</taxon>
        <taxon>Hexapoda</taxon>
        <taxon>Insecta</taxon>
        <taxon>Pterygota</taxon>
        <taxon>Neoptera</taxon>
        <taxon>Endopterygota</taxon>
        <taxon>Coleoptera</taxon>
        <taxon>Polyphaga</taxon>
        <taxon>Cucujiformia</taxon>
        <taxon>Tenebrionidae</taxon>
        <taxon>Zophobas</taxon>
    </lineage>
</organism>
<dbReference type="AlphaFoldDB" id="A0AA38HY07"/>
<dbReference type="EMBL" id="JALNTZ010000008">
    <property type="protein sequence ID" value="KAJ3644292.1"/>
    <property type="molecule type" value="Genomic_DNA"/>
</dbReference>
<gene>
    <name evidence="1" type="ORF">Zmor_026958</name>
</gene>
<reference evidence="1" key="1">
    <citation type="journal article" date="2023" name="G3 (Bethesda)">
        <title>Whole genome assemblies of Zophobas morio and Tenebrio molitor.</title>
        <authorList>
            <person name="Kaur S."/>
            <person name="Stinson S.A."/>
            <person name="diCenzo G.C."/>
        </authorList>
    </citation>
    <scope>NUCLEOTIDE SEQUENCE</scope>
    <source>
        <strain evidence="1">QUZm001</strain>
    </source>
</reference>